<dbReference type="InterPro" id="IPR005467">
    <property type="entry name" value="His_kinase_dom"/>
</dbReference>
<dbReference type="PROSITE" id="PS50110">
    <property type="entry name" value="RESPONSE_REGULATORY"/>
    <property type="match status" value="1"/>
</dbReference>
<keyword evidence="5" id="KW-0418">Kinase</keyword>
<evidence type="ECO:0000256" key="1">
    <source>
        <dbReference type="ARBA" id="ARBA00000085"/>
    </source>
</evidence>
<dbReference type="InterPro" id="IPR003594">
    <property type="entry name" value="HATPase_dom"/>
</dbReference>
<evidence type="ECO:0000313" key="11">
    <source>
        <dbReference type="Proteomes" id="UP001365542"/>
    </source>
</evidence>
<dbReference type="Proteomes" id="UP001365542">
    <property type="component" value="Unassembled WGS sequence"/>
</dbReference>
<name>A0AAV9XGV6_9PEZI</name>
<evidence type="ECO:0000256" key="3">
    <source>
        <dbReference type="ARBA" id="ARBA00022553"/>
    </source>
</evidence>
<accession>A0AAV9XGV6</accession>
<dbReference type="FunFam" id="3.30.450.40:FF:000083">
    <property type="entry name" value="Sensor histidine kinase/response regulator, putative (AFU_orthologue AFUA_4G00660)"/>
    <property type="match status" value="1"/>
</dbReference>
<keyword evidence="4" id="KW-0808">Transferase</keyword>
<dbReference type="CDD" id="cd17546">
    <property type="entry name" value="REC_hyHK_CKI1_RcsC-like"/>
    <property type="match status" value="1"/>
</dbReference>
<feature type="region of interest" description="Disordered" evidence="7">
    <location>
        <begin position="257"/>
        <end position="310"/>
    </location>
</feature>
<feature type="domain" description="Histidine kinase" evidence="8">
    <location>
        <begin position="538"/>
        <end position="797"/>
    </location>
</feature>
<dbReference type="Pfam" id="PF00512">
    <property type="entry name" value="HisKA"/>
    <property type="match status" value="1"/>
</dbReference>
<dbReference type="Gene3D" id="3.30.450.40">
    <property type="match status" value="1"/>
</dbReference>
<feature type="region of interest" description="Disordered" evidence="7">
    <location>
        <begin position="599"/>
        <end position="622"/>
    </location>
</feature>
<dbReference type="InterPro" id="IPR036097">
    <property type="entry name" value="HisK_dim/P_sf"/>
</dbReference>
<dbReference type="InterPro" id="IPR001789">
    <property type="entry name" value="Sig_transdc_resp-reg_receiver"/>
</dbReference>
<dbReference type="SUPFAM" id="SSF47384">
    <property type="entry name" value="Homodimeric domain of signal transducing histidine kinase"/>
    <property type="match status" value="1"/>
</dbReference>
<proteinExistence type="predicted"/>
<comment type="caution">
    <text evidence="10">The sequence shown here is derived from an EMBL/GenBank/DDBJ whole genome shotgun (WGS) entry which is preliminary data.</text>
</comment>
<feature type="compositionally biased region" description="Low complexity" evidence="7">
    <location>
        <begin position="281"/>
        <end position="290"/>
    </location>
</feature>
<dbReference type="SUPFAM" id="SSF55874">
    <property type="entry name" value="ATPase domain of HSP90 chaperone/DNA topoisomerase II/histidine kinase"/>
    <property type="match status" value="1"/>
</dbReference>
<sequence>MDRHNGISTAERARQQEIACYLNAASVDFTTPNFDPNAGPSARASVDPNLTALVQLGALRLGCDRSFLSLIDGTTQYIIAEATPSTSLTNINANPEEGNLYLGVTRLNATWGVCPNTMKLFTDDTGSFDRNQGNIIADKTRYIIKDFQAEDHYVTRPYVSGWPHMRSYAEVPVISPLGYVIGGYCVVDNKLRDFGDETITVLTEIASTIMSHLENVRVKQNQLRSERLVRGLDMFIQEETAVRESHLARAGEIPSAIHSFKSDPSAPPSTVYTEIPSDTGSNTSLSTSQTPPTPETPSQYVSGGGPDAAHDIQVSADAQTDSEEVKKAFQCSALIIREAMGMDGLVFLDACPVGFSSRNPKSNALDSDPFKSRQDDLLEFFPSKVPSPVLASSILEGHSKASEIPEGLLYRLISRFKQGKIFNADEYGPFEKRSKLPSESTCSQNSRHPDDKDCAASNEIAELFKYLPEARSIIFLPLWHFQKEKWFAAIIGWTVDVKKSFDPSDVTYFNAFGTAITAEISRLETLAVSKAKSDFISSISHELRSPLHGILATTELLVELLKSPEEIGLFNMLRSCGLTLLDTMNHLLHYAKINSLSLDNSSKGRSSHDTTETPNEEETTDLSELVEEVVESVYVGYGHEQGSRNRLKPNDMTTLATLGSINREHFIPVLVTLDITAAQDWNFRIDRGAWRRIVMNIFGNALKYTPSGRIDVRLGAVREGHTQYVRFSVKDTGIGISQEYQKYKIFQPFSQENSLSAGTGLGLCIVQQIVQQLGGTVMIQSERGVGTTVTVSVPVPERLASSSEKLEPFGSCLERLQGLRLGLITPEIFQLKDEQSFSTALRDYHTGLISSVTNIAANWGGMSVTHVQSCHQTECHIYIVDDSIYPGQFSGLVGSLHPTIYISGAAPVKTSTLALKLPIGPHKLTKALVAALDSPSPQISYQNVTLNASSHNSDKTSYLATNQPYPRSTLEKFETIAISPRNLNAPTPPDGPISKAPGPRHVLLVDDNSINLKILITLVKRMGCTYLAACNGLEAVQLFKAQSSIRSFSYVFMDISMPVMDGFTATREIRAFEVDMGIVNPVKIVALTGLGSSESEKEAFNSGMDMFLTKPVSLAKLKKLLLD</sequence>
<dbReference type="AlphaFoldDB" id="A0AAV9XGV6"/>
<keyword evidence="3 6" id="KW-0597">Phosphoprotein</keyword>
<dbReference type="SUPFAM" id="SSF52172">
    <property type="entry name" value="CheY-like"/>
    <property type="match status" value="1"/>
</dbReference>
<evidence type="ECO:0000259" key="8">
    <source>
        <dbReference type="PROSITE" id="PS50109"/>
    </source>
</evidence>
<dbReference type="GO" id="GO:0005886">
    <property type="term" value="C:plasma membrane"/>
    <property type="evidence" value="ECO:0007669"/>
    <property type="project" value="TreeGrafter"/>
</dbReference>
<dbReference type="Gene3D" id="3.30.565.10">
    <property type="entry name" value="Histidine kinase-like ATPase, C-terminal domain"/>
    <property type="match status" value="1"/>
</dbReference>
<evidence type="ECO:0000259" key="9">
    <source>
        <dbReference type="PROSITE" id="PS50110"/>
    </source>
</evidence>
<dbReference type="CDD" id="cd00082">
    <property type="entry name" value="HisKA"/>
    <property type="match status" value="1"/>
</dbReference>
<keyword evidence="11" id="KW-1185">Reference proteome</keyword>
<dbReference type="InterPro" id="IPR003661">
    <property type="entry name" value="HisK_dim/P_dom"/>
</dbReference>
<dbReference type="InterPro" id="IPR011006">
    <property type="entry name" value="CheY-like_superfamily"/>
</dbReference>
<dbReference type="SMART" id="SM00387">
    <property type="entry name" value="HATPase_c"/>
    <property type="match status" value="1"/>
</dbReference>
<dbReference type="InterPro" id="IPR029016">
    <property type="entry name" value="GAF-like_dom_sf"/>
</dbReference>
<dbReference type="GO" id="GO:0009927">
    <property type="term" value="F:histidine phosphotransfer kinase activity"/>
    <property type="evidence" value="ECO:0007669"/>
    <property type="project" value="TreeGrafter"/>
</dbReference>
<feature type="modified residue" description="4-aspartylphosphate" evidence="6">
    <location>
        <position position="1054"/>
    </location>
</feature>
<dbReference type="Pfam" id="PF02518">
    <property type="entry name" value="HATPase_c"/>
    <property type="match status" value="1"/>
</dbReference>
<dbReference type="InterPro" id="IPR004358">
    <property type="entry name" value="Sig_transdc_His_kin-like_C"/>
</dbReference>
<evidence type="ECO:0000313" key="10">
    <source>
        <dbReference type="EMBL" id="KAK6541325.1"/>
    </source>
</evidence>
<dbReference type="PRINTS" id="PR00344">
    <property type="entry name" value="BCTRLSENSOR"/>
</dbReference>
<evidence type="ECO:0000256" key="2">
    <source>
        <dbReference type="ARBA" id="ARBA00012438"/>
    </source>
</evidence>
<evidence type="ECO:0000256" key="5">
    <source>
        <dbReference type="ARBA" id="ARBA00022777"/>
    </source>
</evidence>
<dbReference type="SMART" id="SM00448">
    <property type="entry name" value="REC"/>
    <property type="match status" value="1"/>
</dbReference>
<evidence type="ECO:0000256" key="4">
    <source>
        <dbReference type="ARBA" id="ARBA00022679"/>
    </source>
</evidence>
<dbReference type="EMBL" id="JAVHJO010000003">
    <property type="protein sequence ID" value="KAK6541325.1"/>
    <property type="molecule type" value="Genomic_DNA"/>
</dbReference>
<dbReference type="SUPFAM" id="SSF55781">
    <property type="entry name" value="GAF domain-like"/>
    <property type="match status" value="1"/>
</dbReference>
<dbReference type="PANTHER" id="PTHR43047:SF72">
    <property type="entry name" value="OSMOSENSING HISTIDINE PROTEIN KINASE SLN1"/>
    <property type="match status" value="1"/>
</dbReference>
<dbReference type="PANTHER" id="PTHR43047">
    <property type="entry name" value="TWO-COMPONENT HISTIDINE PROTEIN KINASE"/>
    <property type="match status" value="1"/>
</dbReference>
<dbReference type="SMART" id="SM00388">
    <property type="entry name" value="HisKA"/>
    <property type="match status" value="1"/>
</dbReference>
<dbReference type="GO" id="GO:0000155">
    <property type="term" value="F:phosphorelay sensor kinase activity"/>
    <property type="evidence" value="ECO:0007669"/>
    <property type="project" value="InterPro"/>
</dbReference>
<dbReference type="PROSITE" id="PS50109">
    <property type="entry name" value="HIS_KIN"/>
    <property type="match status" value="1"/>
</dbReference>
<gene>
    <name evidence="10" type="ORF">TWF694_007144</name>
</gene>
<evidence type="ECO:0000256" key="6">
    <source>
        <dbReference type="PROSITE-ProRule" id="PRU00169"/>
    </source>
</evidence>
<dbReference type="Gene3D" id="3.40.50.2300">
    <property type="match status" value="1"/>
</dbReference>
<protein>
    <recommendedName>
        <fullName evidence="2">histidine kinase</fullName>
        <ecNumber evidence="2">2.7.13.3</ecNumber>
    </recommendedName>
</protein>
<dbReference type="EC" id="2.7.13.3" evidence="2"/>
<organism evidence="10 11">
    <name type="scientific">Orbilia ellipsospora</name>
    <dbReference type="NCBI Taxonomy" id="2528407"/>
    <lineage>
        <taxon>Eukaryota</taxon>
        <taxon>Fungi</taxon>
        <taxon>Dikarya</taxon>
        <taxon>Ascomycota</taxon>
        <taxon>Pezizomycotina</taxon>
        <taxon>Orbiliomycetes</taxon>
        <taxon>Orbiliales</taxon>
        <taxon>Orbiliaceae</taxon>
        <taxon>Orbilia</taxon>
    </lineage>
</organism>
<dbReference type="Gene3D" id="1.10.287.130">
    <property type="match status" value="1"/>
</dbReference>
<dbReference type="Pfam" id="PF00072">
    <property type="entry name" value="Response_reg"/>
    <property type="match status" value="1"/>
</dbReference>
<feature type="compositionally biased region" description="Polar residues" evidence="7">
    <location>
        <begin position="268"/>
        <end position="280"/>
    </location>
</feature>
<feature type="domain" description="Response regulatory" evidence="9">
    <location>
        <begin position="1001"/>
        <end position="1123"/>
    </location>
</feature>
<comment type="catalytic activity">
    <reaction evidence="1">
        <text>ATP + protein L-histidine = ADP + protein N-phospho-L-histidine.</text>
        <dbReference type="EC" id="2.7.13.3"/>
    </reaction>
</comment>
<feature type="compositionally biased region" description="Polar residues" evidence="7">
    <location>
        <begin position="437"/>
        <end position="446"/>
    </location>
</feature>
<evidence type="ECO:0000256" key="7">
    <source>
        <dbReference type="SAM" id="MobiDB-lite"/>
    </source>
</evidence>
<reference evidence="10 11" key="1">
    <citation type="submission" date="2019-10" db="EMBL/GenBank/DDBJ databases">
        <authorList>
            <person name="Palmer J.M."/>
        </authorList>
    </citation>
    <scope>NUCLEOTIDE SEQUENCE [LARGE SCALE GENOMIC DNA]</scope>
    <source>
        <strain evidence="10 11">TWF694</strain>
    </source>
</reference>
<dbReference type="InterPro" id="IPR036890">
    <property type="entry name" value="HATPase_C_sf"/>
</dbReference>
<feature type="region of interest" description="Disordered" evidence="7">
    <location>
        <begin position="434"/>
        <end position="453"/>
    </location>
</feature>